<evidence type="ECO:0000256" key="6">
    <source>
        <dbReference type="ARBA" id="ARBA00022771"/>
    </source>
</evidence>
<dbReference type="GO" id="GO:0016874">
    <property type="term" value="F:ligase activity"/>
    <property type="evidence" value="ECO:0007669"/>
    <property type="project" value="UniProtKB-KW"/>
</dbReference>
<comment type="subcellular location">
    <subcellularLocation>
        <location evidence="1">Nucleus</location>
    </subcellularLocation>
</comment>
<keyword evidence="9" id="KW-0539">Nucleus</keyword>
<keyword evidence="11" id="KW-0436">Ligase</keyword>
<keyword evidence="5" id="KW-0479">Metal-binding</keyword>
<dbReference type="GO" id="GO:0000724">
    <property type="term" value="P:double-strand break repair via homologous recombination"/>
    <property type="evidence" value="ECO:0007669"/>
    <property type="project" value="InterPro"/>
</dbReference>
<accession>A0A1U7LWJ9</accession>
<reference evidence="11 12" key="1">
    <citation type="submission" date="2016-04" db="EMBL/GenBank/DDBJ databases">
        <title>Evolutionary innovation and constraint leading to complex multicellularity in the Ascomycota.</title>
        <authorList>
            <person name="Cisse O."/>
            <person name="Nguyen A."/>
            <person name="Hewitt D.A."/>
            <person name="Jedd G."/>
            <person name="Stajich J.E."/>
        </authorList>
    </citation>
    <scope>NUCLEOTIDE SEQUENCE [LARGE SCALE GENOMIC DNA]</scope>
    <source>
        <strain evidence="11 12">DAH-3</strain>
    </source>
</reference>
<dbReference type="EMBL" id="LXFE01000134">
    <property type="protein sequence ID" value="OLL26922.1"/>
    <property type="molecule type" value="Genomic_DNA"/>
</dbReference>
<gene>
    <name evidence="11" type="ORF">NEOLI_002196</name>
</gene>
<dbReference type="InterPro" id="IPR004181">
    <property type="entry name" value="Znf_MIZ"/>
</dbReference>
<dbReference type="GO" id="GO:0008270">
    <property type="term" value="F:zinc ion binding"/>
    <property type="evidence" value="ECO:0007669"/>
    <property type="project" value="UniProtKB-KW"/>
</dbReference>
<evidence type="ECO:0000313" key="11">
    <source>
        <dbReference type="EMBL" id="OLL26922.1"/>
    </source>
</evidence>
<evidence type="ECO:0000256" key="2">
    <source>
        <dbReference type="ARBA" id="ARBA00004718"/>
    </source>
</evidence>
<evidence type="ECO:0000256" key="4">
    <source>
        <dbReference type="ARBA" id="ARBA00022679"/>
    </source>
</evidence>
<evidence type="ECO:0000259" key="10">
    <source>
        <dbReference type="Pfam" id="PF11789"/>
    </source>
</evidence>
<evidence type="ECO:0000256" key="8">
    <source>
        <dbReference type="ARBA" id="ARBA00022833"/>
    </source>
</evidence>
<dbReference type="Pfam" id="PF11789">
    <property type="entry name" value="zf-Nse"/>
    <property type="match status" value="1"/>
</dbReference>
<evidence type="ECO:0000256" key="1">
    <source>
        <dbReference type="ARBA" id="ARBA00004123"/>
    </source>
</evidence>
<dbReference type="UniPathway" id="UPA00886"/>
<dbReference type="GO" id="GO:0016925">
    <property type="term" value="P:protein sumoylation"/>
    <property type="evidence" value="ECO:0007669"/>
    <property type="project" value="UniProtKB-UniPathway"/>
</dbReference>
<evidence type="ECO:0000256" key="5">
    <source>
        <dbReference type="ARBA" id="ARBA00022723"/>
    </source>
</evidence>
<dbReference type="AlphaFoldDB" id="A0A1U7LWJ9"/>
<comment type="similarity">
    <text evidence="3">Belongs to the NSE2 family.</text>
</comment>
<keyword evidence="6" id="KW-0863">Zinc-finger</keyword>
<dbReference type="OrthoDB" id="756301at2759"/>
<name>A0A1U7LWJ9_NEOID</name>
<evidence type="ECO:0000256" key="3">
    <source>
        <dbReference type="ARBA" id="ARBA00008212"/>
    </source>
</evidence>
<dbReference type="SUPFAM" id="SSF57850">
    <property type="entry name" value="RING/U-box"/>
    <property type="match status" value="1"/>
</dbReference>
<dbReference type="Gene3D" id="3.30.40.10">
    <property type="entry name" value="Zinc/RING finger domain, C3HC4 (zinc finger)"/>
    <property type="match status" value="1"/>
</dbReference>
<keyword evidence="8" id="KW-0862">Zinc</keyword>
<sequence>MHRYFADANVLDEDSDEDIQIQSITQNLKCPLTLQYYEEPMKARCGHIFDKSALYDMFSQRSVNAQSLPCPQSGCNNLVTKEELKLDRPTLRLVESAKEKEREINVEAMSDERDVENDGEFVTV</sequence>
<keyword evidence="4" id="KW-0808">Transferase</keyword>
<dbReference type="STRING" id="1198029.A0A1U7LWJ9"/>
<feature type="domain" description="SP-RING-type" evidence="10">
    <location>
        <begin position="17"/>
        <end position="76"/>
    </location>
</feature>
<comment type="pathway">
    <text evidence="2">Protein modification; protein sumoylation.</text>
</comment>
<keyword evidence="12" id="KW-1185">Reference proteome</keyword>
<dbReference type="GO" id="GO:0061665">
    <property type="term" value="F:SUMO ligase activity"/>
    <property type="evidence" value="ECO:0007669"/>
    <property type="project" value="TreeGrafter"/>
</dbReference>
<keyword evidence="7" id="KW-0833">Ubl conjugation pathway</keyword>
<dbReference type="GO" id="GO:0005634">
    <property type="term" value="C:nucleus"/>
    <property type="evidence" value="ECO:0007669"/>
    <property type="project" value="UniProtKB-SubCell"/>
</dbReference>
<dbReference type="PANTHER" id="PTHR21330:SF1">
    <property type="entry name" value="E3 SUMO-PROTEIN LIGASE NSE2"/>
    <property type="match status" value="1"/>
</dbReference>
<organism evidence="11 12">
    <name type="scientific">Neolecta irregularis (strain DAH-3)</name>
    <dbReference type="NCBI Taxonomy" id="1198029"/>
    <lineage>
        <taxon>Eukaryota</taxon>
        <taxon>Fungi</taxon>
        <taxon>Dikarya</taxon>
        <taxon>Ascomycota</taxon>
        <taxon>Taphrinomycotina</taxon>
        <taxon>Neolectales</taxon>
        <taxon>Neolectaceae</taxon>
        <taxon>Neolecta</taxon>
    </lineage>
</organism>
<comment type="caution">
    <text evidence="11">The sequence shown here is derived from an EMBL/GenBank/DDBJ whole genome shotgun (WGS) entry which is preliminary data.</text>
</comment>
<dbReference type="PANTHER" id="PTHR21330">
    <property type="entry name" value="E3 SUMO-PROTEIN LIGASE NSE2"/>
    <property type="match status" value="1"/>
</dbReference>
<dbReference type="Proteomes" id="UP000186594">
    <property type="component" value="Unassembled WGS sequence"/>
</dbReference>
<dbReference type="InterPro" id="IPR013083">
    <property type="entry name" value="Znf_RING/FYVE/PHD"/>
</dbReference>
<evidence type="ECO:0000256" key="9">
    <source>
        <dbReference type="ARBA" id="ARBA00023242"/>
    </source>
</evidence>
<dbReference type="CDD" id="cd16651">
    <property type="entry name" value="SPL-RING_NSE2"/>
    <property type="match status" value="1"/>
</dbReference>
<dbReference type="GO" id="GO:0030915">
    <property type="term" value="C:Smc5-Smc6 complex"/>
    <property type="evidence" value="ECO:0007669"/>
    <property type="project" value="InterPro"/>
</dbReference>
<evidence type="ECO:0000256" key="7">
    <source>
        <dbReference type="ARBA" id="ARBA00022786"/>
    </source>
</evidence>
<protein>
    <submittedName>
        <fullName evidence="11">E3 SUMO-protein ligase NSE2</fullName>
    </submittedName>
</protein>
<dbReference type="InterPro" id="IPR026846">
    <property type="entry name" value="Nse2(Mms21)"/>
</dbReference>
<evidence type="ECO:0000313" key="12">
    <source>
        <dbReference type="Proteomes" id="UP000186594"/>
    </source>
</evidence>
<proteinExistence type="inferred from homology"/>